<accession>A0ABD2JQM2</accession>
<dbReference type="EMBL" id="JBICBT010000918">
    <property type="protein sequence ID" value="KAL3092922.1"/>
    <property type="molecule type" value="Genomic_DNA"/>
</dbReference>
<proteinExistence type="predicted"/>
<keyword evidence="1" id="KW-0175">Coiled coil</keyword>
<evidence type="ECO:0000313" key="3">
    <source>
        <dbReference type="Proteomes" id="UP001620626"/>
    </source>
</evidence>
<dbReference type="AlphaFoldDB" id="A0ABD2JQM2"/>
<protein>
    <submittedName>
        <fullName evidence="2">Uncharacterized protein</fullName>
    </submittedName>
</protein>
<name>A0ABD2JQM2_9BILA</name>
<keyword evidence="3" id="KW-1185">Reference proteome</keyword>
<evidence type="ECO:0000313" key="2">
    <source>
        <dbReference type="EMBL" id="KAL3092922.1"/>
    </source>
</evidence>
<reference evidence="2 3" key="1">
    <citation type="submission" date="2024-10" db="EMBL/GenBank/DDBJ databases">
        <authorList>
            <person name="Kim D."/>
        </authorList>
    </citation>
    <scope>NUCLEOTIDE SEQUENCE [LARGE SCALE GENOMIC DNA]</scope>
    <source>
        <strain evidence="2">BH-2024</strain>
    </source>
</reference>
<sequence>MRINSLKLVLERTIGGILEFARKIGTKIEQKREFTEEIEKWENKRREIEEKAGQKKMDGKMNNWLMWICLMYELGTKMVEGMAKNAAQNGSLMVEAWRKYAKEKHIADIIKVGGEMDTNWPKWDK</sequence>
<feature type="coiled-coil region" evidence="1">
    <location>
        <begin position="24"/>
        <end position="58"/>
    </location>
</feature>
<gene>
    <name evidence="2" type="ORF">niasHT_020305</name>
</gene>
<organism evidence="2 3">
    <name type="scientific">Heterodera trifolii</name>
    <dbReference type="NCBI Taxonomy" id="157864"/>
    <lineage>
        <taxon>Eukaryota</taxon>
        <taxon>Metazoa</taxon>
        <taxon>Ecdysozoa</taxon>
        <taxon>Nematoda</taxon>
        <taxon>Chromadorea</taxon>
        <taxon>Rhabditida</taxon>
        <taxon>Tylenchina</taxon>
        <taxon>Tylenchomorpha</taxon>
        <taxon>Tylenchoidea</taxon>
        <taxon>Heteroderidae</taxon>
        <taxon>Heteroderinae</taxon>
        <taxon>Heterodera</taxon>
    </lineage>
</organism>
<comment type="caution">
    <text evidence="2">The sequence shown here is derived from an EMBL/GenBank/DDBJ whole genome shotgun (WGS) entry which is preliminary data.</text>
</comment>
<evidence type="ECO:0000256" key="1">
    <source>
        <dbReference type="SAM" id="Coils"/>
    </source>
</evidence>
<dbReference type="Proteomes" id="UP001620626">
    <property type="component" value="Unassembled WGS sequence"/>
</dbReference>